<organism evidence="1 2">
    <name type="scientific">Planobispora takensis</name>
    <dbReference type="NCBI Taxonomy" id="1367882"/>
    <lineage>
        <taxon>Bacteria</taxon>
        <taxon>Bacillati</taxon>
        <taxon>Actinomycetota</taxon>
        <taxon>Actinomycetes</taxon>
        <taxon>Streptosporangiales</taxon>
        <taxon>Streptosporangiaceae</taxon>
        <taxon>Planobispora</taxon>
    </lineage>
</organism>
<evidence type="ECO:0000313" key="2">
    <source>
        <dbReference type="Proteomes" id="UP000634476"/>
    </source>
</evidence>
<evidence type="ECO:0000313" key="1">
    <source>
        <dbReference type="EMBL" id="GIH98218.1"/>
    </source>
</evidence>
<protein>
    <submittedName>
        <fullName evidence="1">Uncharacterized protein</fullName>
    </submittedName>
</protein>
<proteinExistence type="predicted"/>
<dbReference type="Proteomes" id="UP000634476">
    <property type="component" value="Unassembled WGS sequence"/>
</dbReference>
<name>A0A8J3SZ86_9ACTN</name>
<reference evidence="1" key="1">
    <citation type="submission" date="2021-01" db="EMBL/GenBank/DDBJ databases">
        <title>Whole genome shotgun sequence of Planobispora takensis NBRC 109077.</title>
        <authorList>
            <person name="Komaki H."/>
            <person name="Tamura T."/>
        </authorList>
    </citation>
    <scope>NUCLEOTIDE SEQUENCE</scope>
    <source>
        <strain evidence="1">NBRC 109077</strain>
    </source>
</reference>
<accession>A0A8J3SZ86</accession>
<comment type="caution">
    <text evidence="1">The sequence shown here is derived from an EMBL/GenBank/DDBJ whole genome shotgun (WGS) entry which is preliminary data.</text>
</comment>
<dbReference type="EMBL" id="BOOK01000001">
    <property type="protein sequence ID" value="GIH98218.1"/>
    <property type="molecule type" value="Genomic_DNA"/>
</dbReference>
<gene>
    <name evidence="1" type="ORF">Pta02_02270</name>
</gene>
<keyword evidence="2" id="KW-1185">Reference proteome</keyword>
<sequence>MINMEAHREVVPTGVRRAVTSRVEDDDTLRIEWPEPDDGGIVLRHAETGEEHPGVELAGLAVGTWTVCKHGTPVVTDDPGFSLDGLAAYAARPRSREVRAVRSAQGTLTVVVREVEPYVEVTRVGPEDGVIAVEGIIAYDEPAAGERPAGFTAVARRGPRVAGVGAVSGRHFSGTVPITPMAEGQRRQRVFWDLFAEVGGVRLELAARLDDVEGKKTRVRFPAQRAGQVRVRPYFTDTDSLAVACTIEEENT</sequence>
<dbReference type="AlphaFoldDB" id="A0A8J3SZ86"/>